<feature type="region of interest" description="Disordered" evidence="1">
    <location>
        <begin position="367"/>
        <end position="399"/>
    </location>
</feature>
<dbReference type="AlphaFoldDB" id="A0A816TZJ8"/>
<protein>
    <submittedName>
        <fullName evidence="2">(rape) hypothetical protein</fullName>
    </submittedName>
</protein>
<gene>
    <name evidence="2" type="ORF">DARMORV10_C08P11020.1</name>
</gene>
<reference evidence="2" key="1">
    <citation type="submission" date="2021-01" db="EMBL/GenBank/DDBJ databases">
        <authorList>
            <consortium name="Genoscope - CEA"/>
            <person name="William W."/>
        </authorList>
    </citation>
    <scope>NUCLEOTIDE SEQUENCE</scope>
</reference>
<feature type="region of interest" description="Disordered" evidence="1">
    <location>
        <begin position="1"/>
        <end position="24"/>
    </location>
</feature>
<feature type="region of interest" description="Disordered" evidence="1">
    <location>
        <begin position="272"/>
        <end position="316"/>
    </location>
</feature>
<evidence type="ECO:0000256" key="1">
    <source>
        <dbReference type="SAM" id="MobiDB-lite"/>
    </source>
</evidence>
<dbReference type="InterPro" id="IPR040256">
    <property type="entry name" value="At4g02000-like"/>
</dbReference>
<organism evidence="2">
    <name type="scientific">Brassica napus</name>
    <name type="common">Rape</name>
    <dbReference type="NCBI Taxonomy" id="3708"/>
    <lineage>
        <taxon>Eukaryota</taxon>
        <taxon>Viridiplantae</taxon>
        <taxon>Streptophyta</taxon>
        <taxon>Embryophyta</taxon>
        <taxon>Tracheophyta</taxon>
        <taxon>Spermatophyta</taxon>
        <taxon>Magnoliopsida</taxon>
        <taxon>eudicotyledons</taxon>
        <taxon>Gunneridae</taxon>
        <taxon>Pentapetalae</taxon>
        <taxon>rosids</taxon>
        <taxon>malvids</taxon>
        <taxon>Brassicales</taxon>
        <taxon>Brassicaceae</taxon>
        <taxon>Brassiceae</taxon>
        <taxon>Brassica</taxon>
    </lineage>
</organism>
<sequence length="445" mass="49568">MASQVSDPSICKPPSVSPKVSDEEVRAYDSQTEVKLQIPSTPTAIPASSVPSYVERFKASLRNLRKISNPTFLEDGTPVVQAPHAILLQASEMWKDHLWVLQVGYWQVDHCGFSVSKWSAVENLQVEELRTAPTWVVLKNIPPQLYSLDGISVVASAIGEPLHTEKSRLDPYHFGDTKVKFEITLDNDPPKVVEVRDVQGNAVRVRVEYPSLPPKCLNCEKYGHLINRCLKPMVKRKKVQAQVSPNQDRVVSTSTKINLISGLVEAQHSERVELEDQEQMPQTTHSEFQKKSKKKKKKSKKPGKSLPPGTSEASSYSTALVVEVGSEEVPIQEIAPAEVPFTPATAYQLVSEGSGKVGEVEDHCGKTEVSESEFSLEEEVQEEEIQSSEGVDPEEDNTLWFKHPKAVRRALRQEALWKASLLKKPPKDDFSLRTRGFSSGKKSPL</sequence>
<proteinExistence type="predicted"/>
<name>A0A816TZJ8_BRANA</name>
<dbReference type="PANTHER" id="PTHR31286:SF181">
    <property type="entry name" value="ZINC KNUCKLE (CCHC-TYPE) FAMILY PROTEIN"/>
    <property type="match status" value="1"/>
</dbReference>
<dbReference type="Proteomes" id="UP001295469">
    <property type="component" value="Chromosome C08"/>
</dbReference>
<evidence type="ECO:0000313" key="2">
    <source>
        <dbReference type="EMBL" id="CAF2107494.1"/>
    </source>
</evidence>
<feature type="compositionally biased region" description="Basic residues" evidence="1">
    <location>
        <begin position="291"/>
        <end position="303"/>
    </location>
</feature>
<feature type="compositionally biased region" description="Acidic residues" evidence="1">
    <location>
        <begin position="370"/>
        <end position="397"/>
    </location>
</feature>
<dbReference type="Gramene" id="CDX97454">
    <property type="protein sequence ID" value="CDX97454"/>
    <property type="gene ID" value="GSBRNA2T00104623001"/>
</dbReference>
<feature type="compositionally biased region" description="Polar residues" evidence="1">
    <location>
        <begin position="436"/>
        <end position="445"/>
    </location>
</feature>
<feature type="region of interest" description="Disordered" evidence="1">
    <location>
        <begin position="426"/>
        <end position="445"/>
    </location>
</feature>
<dbReference type="PANTHER" id="PTHR31286">
    <property type="entry name" value="GLYCINE-RICH CELL WALL STRUCTURAL PROTEIN 1.8-LIKE"/>
    <property type="match status" value="1"/>
</dbReference>
<dbReference type="EMBL" id="HG994372">
    <property type="protein sequence ID" value="CAF2107494.1"/>
    <property type="molecule type" value="Genomic_DNA"/>
</dbReference>
<accession>A0A816TZJ8</accession>